<gene>
    <name evidence="5" type="ORF">GIB67_028579</name>
</gene>
<dbReference type="EMBL" id="JACGCM010002779">
    <property type="protein sequence ID" value="KAF6135723.1"/>
    <property type="molecule type" value="Genomic_DNA"/>
</dbReference>
<reference evidence="5 6" key="1">
    <citation type="journal article" date="2020" name="IScience">
        <title>Genome Sequencing of the Endangered Kingdonia uniflora (Circaeasteraceae, Ranunculales) Reveals Potential Mechanisms of Evolutionary Specialization.</title>
        <authorList>
            <person name="Sun Y."/>
            <person name="Deng T."/>
            <person name="Zhang A."/>
            <person name="Moore M.J."/>
            <person name="Landis J.B."/>
            <person name="Lin N."/>
            <person name="Zhang H."/>
            <person name="Zhang X."/>
            <person name="Huang J."/>
            <person name="Zhang X."/>
            <person name="Sun H."/>
            <person name="Wang H."/>
        </authorList>
    </citation>
    <scope>NUCLEOTIDE SEQUENCE [LARGE SCALE GENOMIC DNA]</scope>
    <source>
        <strain evidence="5">TB1705</strain>
        <tissue evidence="5">Leaf</tissue>
    </source>
</reference>
<evidence type="ECO:0000259" key="4">
    <source>
        <dbReference type="Pfam" id="PF23090"/>
    </source>
</evidence>
<dbReference type="Pfam" id="PF23090">
    <property type="entry name" value="MBTPS1_4th"/>
    <property type="match status" value="1"/>
</dbReference>
<dbReference type="GO" id="GO:0005794">
    <property type="term" value="C:Golgi apparatus"/>
    <property type="evidence" value="ECO:0007669"/>
    <property type="project" value="TreeGrafter"/>
</dbReference>
<keyword evidence="2" id="KW-0645">Protease</keyword>
<evidence type="ECO:0000313" key="6">
    <source>
        <dbReference type="Proteomes" id="UP000541444"/>
    </source>
</evidence>
<evidence type="ECO:0000256" key="2">
    <source>
        <dbReference type="ARBA" id="ARBA00022670"/>
    </source>
</evidence>
<dbReference type="GO" id="GO:0006508">
    <property type="term" value="P:proteolysis"/>
    <property type="evidence" value="ECO:0007669"/>
    <property type="project" value="UniProtKB-KW"/>
</dbReference>
<evidence type="ECO:0000256" key="1">
    <source>
        <dbReference type="ARBA" id="ARBA00011073"/>
    </source>
</evidence>
<dbReference type="PANTHER" id="PTHR43806:SF7">
    <property type="entry name" value="MEMBRANE-BOUND TRANSCRIPTION FACTOR SITE-1 PROTEASE"/>
    <property type="match status" value="1"/>
</dbReference>
<dbReference type="InterPro" id="IPR050131">
    <property type="entry name" value="Peptidase_S8_subtilisin-like"/>
</dbReference>
<dbReference type="AlphaFoldDB" id="A0A7J7KZE6"/>
<dbReference type="Gene3D" id="3.40.50.200">
    <property type="entry name" value="Peptidase S8/S53 domain"/>
    <property type="match status" value="1"/>
</dbReference>
<dbReference type="Proteomes" id="UP000541444">
    <property type="component" value="Unassembled WGS sequence"/>
</dbReference>
<dbReference type="InterPro" id="IPR036852">
    <property type="entry name" value="Peptidase_S8/S53_dom_sf"/>
</dbReference>
<keyword evidence="3" id="KW-0720">Serine protease</keyword>
<name>A0A7J7KZE6_9MAGN</name>
<organism evidence="5 6">
    <name type="scientific">Kingdonia uniflora</name>
    <dbReference type="NCBI Taxonomy" id="39325"/>
    <lineage>
        <taxon>Eukaryota</taxon>
        <taxon>Viridiplantae</taxon>
        <taxon>Streptophyta</taxon>
        <taxon>Embryophyta</taxon>
        <taxon>Tracheophyta</taxon>
        <taxon>Spermatophyta</taxon>
        <taxon>Magnoliopsida</taxon>
        <taxon>Ranunculales</taxon>
        <taxon>Circaeasteraceae</taxon>
        <taxon>Kingdonia</taxon>
    </lineage>
</organism>
<protein>
    <recommendedName>
        <fullName evidence="4">MBTPS1 fourth domain-containing protein</fullName>
    </recommendedName>
</protein>
<comment type="similarity">
    <text evidence="1">Belongs to the peptidase S8 family.</text>
</comment>
<feature type="domain" description="MBTPS1 fourth" evidence="4">
    <location>
        <begin position="180"/>
        <end position="333"/>
    </location>
</feature>
<dbReference type="SUPFAM" id="SSF52743">
    <property type="entry name" value="Subtilisin-like"/>
    <property type="match status" value="1"/>
</dbReference>
<proteinExistence type="inferred from homology"/>
<accession>A0A7J7KZE6</accession>
<dbReference type="InterPro" id="IPR057032">
    <property type="entry name" value="MBTPS1_4th"/>
</dbReference>
<keyword evidence="3" id="KW-0378">Hydrolase</keyword>
<evidence type="ECO:0000256" key="3">
    <source>
        <dbReference type="ARBA" id="ARBA00022825"/>
    </source>
</evidence>
<dbReference type="OrthoDB" id="1740355at2759"/>
<sequence>MPHGYGRVKPDTLAYGREIMGSKISTGSKNLSGTSVASPVLASAICLLVSVIPENKQKDILNLASMKQALVKGAAKLSGPNILESYEILKRYHPRGSMFPSILDYTDHPYSWPFSRQPLYAGVMSVMLNASILNGMGLIGYVEGSPTWQPNNNEGNLLSFYFSYYKIIYPWTGYLALHMQIKYEGYVPRDSLEVRNDILDWHGDHLHTNLHVMFNMLRDSGYYVKILGSPLTCFDAQQYGTLLMVDLKDEYFQEEIEKLIDDILNAGLGVVEFAEWYNVDTMVKMRFYDDNTRSWWTPITRDANIPALNDLLSSFGISFGDKILNGDFFIDGE</sequence>
<evidence type="ECO:0000313" key="5">
    <source>
        <dbReference type="EMBL" id="KAF6135723.1"/>
    </source>
</evidence>
<comment type="caution">
    <text evidence="5">The sequence shown here is derived from an EMBL/GenBank/DDBJ whole genome shotgun (WGS) entry which is preliminary data.</text>
</comment>
<dbReference type="GO" id="GO:0004252">
    <property type="term" value="F:serine-type endopeptidase activity"/>
    <property type="evidence" value="ECO:0007669"/>
    <property type="project" value="InterPro"/>
</dbReference>
<dbReference type="PANTHER" id="PTHR43806">
    <property type="entry name" value="PEPTIDASE S8"/>
    <property type="match status" value="1"/>
</dbReference>
<keyword evidence="6" id="KW-1185">Reference proteome</keyword>